<evidence type="ECO:0000259" key="4">
    <source>
        <dbReference type="PROSITE" id="PS50995"/>
    </source>
</evidence>
<dbReference type="PRINTS" id="PR00598">
    <property type="entry name" value="HTHMARR"/>
</dbReference>
<feature type="domain" description="HTH marR-type" evidence="4">
    <location>
        <begin position="20"/>
        <end position="152"/>
    </location>
</feature>
<dbReference type="InterPro" id="IPR036388">
    <property type="entry name" value="WH-like_DNA-bd_sf"/>
</dbReference>
<evidence type="ECO:0000313" key="5">
    <source>
        <dbReference type="EMBL" id="GAA4792106.1"/>
    </source>
</evidence>
<dbReference type="InterPro" id="IPR039422">
    <property type="entry name" value="MarR/SlyA-like"/>
</dbReference>
<keyword evidence="6" id="KW-1185">Reference proteome</keyword>
<sequence>MSGAQGDAACGDALPFAARGGPVSHALSRVARLHRIAAGKLLRRLDLYPGQEFVMMRLWGAGPVRQSELIRGVGLDPSTVTKMLQRLEQTGHVRRGPDPSDRRAVLVEATERSCSLLTEVTAAWTELEEWSLAGLEPGERQELARLLGKVEANLCVESADCPLGREAAAPEGLAVPECAAEPGPVPG</sequence>
<reference evidence="6" key="1">
    <citation type="journal article" date="2019" name="Int. J. Syst. Evol. Microbiol.">
        <title>The Global Catalogue of Microorganisms (GCM) 10K type strain sequencing project: providing services to taxonomists for standard genome sequencing and annotation.</title>
        <authorList>
            <consortium name="The Broad Institute Genomics Platform"/>
            <consortium name="The Broad Institute Genome Sequencing Center for Infectious Disease"/>
            <person name="Wu L."/>
            <person name="Ma J."/>
        </authorList>
    </citation>
    <scope>NUCLEOTIDE SEQUENCE [LARGE SCALE GENOMIC DNA]</scope>
    <source>
        <strain evidence="6">JCM 18324</strain>
    </source>
</reference>
<comment type="caution">
    <text evidence="5">The sequence shown here is derived from an EMBL/GenBank/DDBJ whole genome shotgun (WGS) entry which is preliminary data.</text>
</comment>
<organism evidence="5 6">
    <name type="scientific">Streptomyces sanyensis</name>
    <dbReference type="NCBI Taxonomy" id="568869"/>
    <lineage>
        <taxon>Bacteria</taxon>
        <taxon>Bacillati</taxon>
        <taxon>Actinomycetota</taxon>
        <taxon>Actinomycetes</taxon>
        <taxon>Kitasatosporales</taxon>
        <taxon>Streptomycetaceae</taxon>
        <taxon>Streptomyces</taxon>
    </lineage>
</organism>
<dbReference type="Gene3D" id="1.10.10.10">
    <property type="entry name" value="Winged helix-like DNA-binding domain superfamily/Winged helix DNA-binding domain"/>
    <property type="match status" value="1"/>
</dbReference>
<dbReference type="Proteomes" id="UP001501147">
    <property type="component" value="Unassembled WGS sequence"/>
</dbReference>
<dbReference type="PANTHER" id="PTHR33164">
    <property type="entry name" value="TRANSCRIPTIONAL REGULATOR, MARR FAMILY"/>
    <property type="match status" value="1"/>
</dbReference>
<proteinExistence type="predicted"/>
<protein>
    <submittedName>
        <fullName evidence="5">MarR family transcriptional regulator</fullName>
    </submittedName>
</protein>
<keyword evidence="2" id="KW-0238">DNA-binding</keyword>
<evidence type="ECO:0000313" key="6">
    <source>
        <dbReference type="Proteomes" id="UP001501147"/>
    </source>
</evidence>
<evidence type="ECO:0000256" key="2">
    <source>
        <dbReference type="ARBA" id="ARBA00023125"/>
    </source>
</evidence>
<name>A0ABP9B8A3_9ACTN</name>
<keyword evidence="3" id="KW-0804">Transcription</keyword>
<gene>
    <name evidence="5" type="ORF">GCM10023329_50020</name>
</gene>
<dbReference type="PROSITE" id="PS50995">
    <property type="entry name" value="HTH_MARR_2"/>
    <property type="match status" value="1"/>
</dbReference>
<evidence type="ECO:0000256" key="3">
    <source>
        <dbReference type="ARBA" id="ARBA00023163"/>
    </source>
</evidence>
<evidence type="ECO:0000256" key="1">
    <source>
        <dbReference type="ARBA" id="ARBA00023015"/>
    </source>
</evidence>
<dbReference type="PROSITE" id="PS01117">
    <property type="entry name" value="HTH_MARR_1"/>
    <property type="match status" value="1"/>
</dbReference>
<dbReference type="InterPro" id="IPR036390">
    <property type="entry name" value="WH_DNA-bd_sf"/>
</dbReference>
<dbReference type="RefSeq" id="WP_345615712.1">
    <property type="nucleotide sequence ID" value="NZ_BAABJV010000018.1"/>
</dbReference>
<dbReference type="InterPro" id="IPR023187">
    <property type="entry name" value="Tscrpt_reg_MarR-type_CS"/>
</dbReference>
<dbReference type="Pfam" id="PF01047">
    <property type="entry name" value="MarR"/>
    <property type="match status" value="1"/>
</dbReference>
<accession>A0ABP9B8A3</accession>
<dbReference type="PANTHER" id="PTHR33164:SF43">
    <property type="entry name" value="HTH-TYPE TRANSCRIPTIONAL REPRESSOR YETL"/>
    <property type="match status" value="1"/>
</dbReference>
<keyword evidence="1" id="KW-0805">Transcription regulation</keyword>
<dbReference type="InterPro" id="IPR000835">
    <property type="entry name" value="HTH_MarR-typ"/>
</dbReference>
<dbReference type="EMBL" id="BAABJV010000018">
    <property type="protein sequence ID" value="GAA4792106.1"/>
    <property type="molecule type" value="Genomic_DNA"/>
</dbReference>
<dbReference type="SUPFAM" id="SSF46785">
    <property type="entry name" value="Winged helix' DNA-binding domain"/>
    <property type="match status" value="1"/>
</dbReference>
<dbReference type="SMART" id="SM00347">
    <property type="entry name" value="HTH_MARR"/>
    <property type="match status" value="1"/>
</dbReference>